<dbReference type="Gene3D" id="2.10.25.10">
    <property type="entry name" value="Laminin"/>
    <property type="match status" value="1"/>
</dbReference>
<evidence type="ECO:0000256" key="2">
    <source>
        <dbReference type="ARBA" id="ARBA00022670"/>
    </source>
</evidence>
<evidence type="ECO:0000256" key="1">
    <source>
        <dbReference type="ARBA" id="ARBA00022536"/>
    </source>
</evidence>
<accession>A0ABD2PPT7</accession>
<evidence type="ECO:0000256" key="3">
    <source>
        <dbReference type="ARBA" id="ARBA00022723"/>
    </source>
</evidence>
<keyword evidence="6" id="KW-0378">Hydrolase</keyword>
<keyword evidence="7" id="KW-1015">Disulfide bond</keyword>
<evidence type="ECO:0000256" key="4">
    <source>
        <dbReference type="ARBA" id="ARBA00022729"/>
    </source>
</evidence>
<evidence type="ECO:0000256" key="8">
    <source>
        <dbReference type="PROSITE-ProRule" id="PRU00076"/>
    </source>
</evidence>
<dbReference type="PANTHER" id="PTHR24255:SF31">
    <property type="entry name" value="CUBILIN-LIKE PROTEIN"/>
    <property type="match status" value="1"/>
</dbReference>
<dbReference type="PROSITE" id="PS00010">
    <property type="entry name" value="ASX_HYDROXYL"/>
    <property type="match status" value="1"/>
</dbReference>
<comment type="caution">
    <text evidence="8">Lacks conserved residue(s) required for the propagation of feature annotation.</text>
</comment>
<dbReference type="PROSITE" id="PS01187">
    <property type="entry name" value="EGF_CA"/>
    <property type="match status" value="1"/>
</dbReference>
<feature type="domain" description="EGF-like" evidence="10">
    <location>
        <begin position="81"/>
        <end position="120"/>
    </location>
</feature>
<dbReference type="GO" id="GO:0006508">
    <property type="term" value="P:proteolysis"/>
    <property type="evidence" value="ECO:0007669"/>
    <property type="project" value="UniProtKB-KW"/>
</dbReference>
<keyword evidence="2" id="KW-0645">Protease</keyword>
<dbReference type="Proteomes" id="UP001626550">
    <property type="component" value="Unassembled WGS sequence"/>
</dbReference>
<dbReference type="PROSITE" id="PS01180">
    <property type="entry name" value="CUB"/>
    <property type="match status" value="1"/>
</dbReference>
<name>A0ABD2PPT7_9PLAT</name>
<sequence length="122" mass="13950">MSRLQERFDIANSVFKPEKNHCSYDQLLVHAGPVNNQKRVGSYCGSEIPGLINSESNIMMVEFHSDDTVERSGFKAEYFTDTDECALGEHNCDHTCRNLIGSYECSCNEGYELYNKYRCKES</sequence>
<dbReference type="SUPFAM" id="SSF49854">
    <property type="entry name" value="Spermadhesin, CUB domain"/>
    <property type="match status" value="1"/>
</dbReference>
<keyword evidence="5" id="KW-0677">Repeat</keyword>
<dbReference type="AlphaFoldDB" id="A0ABD2PPT7"/>
<proteinExistence type="predicted"/>
<dbReference type="InterPro" id="IPR000742">
    <property type="entry name" value="EGF"/>
</dbReference>
<dbReference type="SUPFAM" id="SSF57196">
    <property type="entry name" value="EGF/Laminin"/>
    <property type="match status" value="1"/>
</dbReference>
<dbReference type="SMART" id="SM00179">
    <property type="entry name" value="EGF_CA"/>
    <property type="match status" value="1"/>
</dbReference>
<organism evidence="11 12">
    <name type="scientific">Cichlidogyrus casuarinus</name>
    <dbReference type="NCBI Taxonomy" id="1844966"/>
    <lineage>
        <taxon>Eukaryota</taxon>
        <taxon>Metazoa</taxon>
        <taxon>Spiralia</taxon>
        <taxon>Lophotrochozoa</taxon>
        <taxon>Platyhelminthes</taxon>
        <taxon>Monogenea</taxon>
        <taxon>Monopisthocotylea</taxon>
        <taxon>Dactylogyridea</taxon>
        <taxon>Ancyrocephalidae</taxon>
        <taxon>Cichlidogyrus</taxon>
    </lineage>
</organism>
<dbReference type="InterPro" id="IPR001881">
    <property type="entry name" value="EGF-like_Ca-bd_dom"/>
</dbReference>
<evidence type="ECO:0000313" key="11">
    <source>
        <dbReference type="EMBL" id="KAL3308697.1"/>
    </source>
</evidence>
<evidence type="ECO:0000259" key="9">
    <source>
        <dbReference type="PROSITE" id="PS01180"/>
    </source>
</evidence>
<dbReference type="CDD" id="cd00041">
    <property type="entry name" value="CUB"/>
    <property type="match status" value="1"/>
</dbReference>
<evidence type="ECO:0000259" key="10">
    <source>
        <dbReference type="PROSITE" id="PS50026"/>
    </source>
</evidence>
<dbReference type="InterPro" id="IPR018097">
    <property type="entry name" value="EGF_Ca-bd_CS"/>
</dbReference>
<dbReference type="PROSITE" id="PS50026">
    <property type="entry name" value="EGF_3"/>
    <property type="match status" value="1"/>
</dbReference>
<dbReference type="InterPro" id="IPR000152">
    <property type="entry name" value="EGF-type_Asp/Asn_hydroxyl_site"/>
</dbReference>
<keyword evidence="12" id="KW-1185">Reference proteome</keyword>
<keyword evidence="4" id="KW-0732">Signal</keyword>
<gene>
    <name evidence="11" type="primary">TLL1_4</name>
    <name evidence="11" type="ORF">Ciccas_012767</name>
</gene>
<dbReference type="FunFam" id="2.10.25.10:FF:000038">
    <property type="entry name" value="Fibrillin 2"/>
    <property type="match status" value="1"/>
</dbReference>
<keyword evidence="3" id="KW-0479">Metal-binding</keyword>
<dbReference type="Pfam" id="PF07645">
    <property type="entry name" value="EGF_CA"/>
    <property type="match status" value="1"/>
</dbReference>
<dbReference type="Pfam" id="PF00431">
    <property type="entry name" value="CUB"/>
    <property type="match status" value="1"/>
</dbReference>
<protein>
    <submittedName>
        <fullName evidence="11">Dorsal-ventral patterning tolloid-like protein 1</fullName>
    </submittedName>
</protein>
<feature type="domain" description="CUB" evidence="9">
    <location>
        <begin position="1"/>
        <end position="81"/>
    </location>
</feature>
<dbReference type="EMBL" id="JBJKFK010004846">
    <property type="protein sequence ID" value="KAL3308697.1"/>
    <property type="molecule type" value="Genomic_DNA"/>
</dbReference>
<dbReference type="PROSITE" id="PS01186">
    <property type="entry name" value="EGF_2"/>
    <property type="match status" value="1"/>
</dbReference>
<reference evidence="11 12" key="1">
    <citation type="submission" date="2024-11" db="EMBL/GenBank/DDBJ databases">
        <title>Adaptive evolution of stress response genes in parasites aligns with host niche diversity.</title>
        <authorList>
            <person name="Hahn C."/>
            <person name="Resl P."/>
        </authorList>
    </citation>
    <scope>NUCLEOTIDE SEQUENCE [LARGE SCALE GENOMIC DNA]</scope>
    <source>
        <strain evidence="11">EGGRZ-B1_66</strain>
        <tissue evidence="11">Body</tissue>
    </source>
</reference>
<evidence type="ECO:0000313" key="12">
    <source>
        <dbReference type="Proteomes" id="UP001626550"/>
    </source>
</evidence>
<dbReference type="InterPro" id="IPR049883">
    <property type="entry name" value="NOTCH1_EGF-like"/>
</dbReference>
<evidence type="ECO:0000256" key="5">
    <source>
        <dbReference type="ARBA" id="ARBA00022737"/>
    </source>
</evidence>
<dbReference type="GO" id="GO:0008233">
    <property type="term" value="F:peptidase activity"/>
    <property type="evidence" value="ECO:0007669"/>
    <property type="project" value="UniProtKB-KW"/>
</dbReference>
<comment type="caution">
    <text evidence="11">The sequence shown here is derived from an EMBL/GenBank/DDBJ whole genome shotgun (WGS) entry which is preliminary data.</text>
</comment>
<dbReference type="Gene3D" id="2.60.120.290">
    <property type="entry name" value="Spermadhesin, CUB domain"/>
    <property type="match status" value="1"/>
</dbReference>
<dbReference type="PANTHER" id="PTHR24255">
    <property type="entry name" value="COMPLEMENT COMPONENT 1, S SUBCOMPONENT-RELATED"/>
    <property type="match status" value="1"/>
</dbReference>
<evidence type="ECO:0000256" key="6">
    <source>
        <dbReference type="ARBA" id="ARBA00022801"/>
    </source>
</evidence>
<dbReference type="InterPro" id="IPR000859">
    <property type="entry name" value="CUB_dom"/>
</dbReference>
<evidence type="ECO:0000256" key="7">
    <source>
        <dbReference type="ARBA" id="ARBA00023157"/>
    </source>
</evidence>
<keyword evidence="1 8" id="KW-0245">EGF-like domain</keyword>
<dbReference type="InterPro" id="IPR035914">
    <property type="entry name" value="Sperma_CUB_dom_sf"/>
</dbReference>
<dbReference type="SMART" id="SM00181">
    <property type="entry name" value="EGF"/>
    <property type="match status" value="1"/>
</dbReference>
<dbReference type="GO" id="GO:0046872">
    <property type="term" value="F:metal ion binding"/>
    <property type="evidence" value="ECO:0007669"/>
    <property type="project" value="UniProtKB-KW"/>
</dbReference>